<dbReference type="RefSeq" id="WP_130039402.1">
    <property type="nucleotide sequence ID" value="NZ_JACCEV010000002.1"/>
</dbReference>
<dbReference type="EMBL" id="JACCEV010000002">
    <property type="protein sequence ID" value="NYT85852.1"/>
    <property type="molecule type" value="Genomic_DNA"/>
</dbReference>
<reference evidence="1 2" key="1">
    <citation type="submission" date="2020-07" db="EMBL/GenBank/DDBJ databases">
        <title>Taxonomic revisions and descriptions of new bacterial species based on genomic comparisons in the high-G+C-content subgroup of the family Alcaligenaceae.</title>
        <authorList>
            <person name="Szabo A."/>
            <person name="Felfoldi T."/>
        </authorList>
    </citation>
    <scope>NUCLEOTIDE SEQUENCE [LARGE SCALE GENOMIC DNA]</scope>
    <source>
        <strain evidence="1 2">DSM 25667</strain>
    </source>
</reference>
<organism evidence="1 2">
    <name type="scientific">Pollutimonas harenae</name>
    <dbReference type="NCBI Taxonomy" id="657015"/>
    <lineage>
        <taxon>Bacteria</taxon>
        <taxon>Pseudomonadati</taxon>
        <taxon>Pseudomonadota</taxon>
        <taxon>Betaproteobacteria</taxon>
        <taxon>Burkholderiales</taxon>
        <taxon>Alcaligenaceae</taxon>
        <taxon>Pollutimonas</taxon>
    </lineage>
</organism>
<gene>
    <name evidence="1" type="ORF">H0A62_09575</name>
</gene>
<evidence type="ECO:0000313" key="1">
    <source>
        <dbReference type="EMBL" id="NYT85852.1"/>
    </source>
</evidence>
<sequence>MNFINVWLRRRRIKKLPLCGSLQLILSTVILALLFPPALAQASVTESLAALTIPGFEWEAQQTMQLSGVPMYVRRFSSNDAVIPAAQALAQHSGLFERILKLNSKVVLSGLRSDWHWLAEVDTSTSGSQGYVSALHVEVDGLAQGRYAAKSSFIWLPPQARQQFDHQSTLGNKKVVQQVYSVALPIQTLTSYVRRQLRAEGWAPEPEFAGMGASTVWRRAGARVMLFPQQGASGTSLYVHYSE</sequence>
<evidence type="ECO:0000313" key="2">
    <source>
        <dbReference type="Proteomes" id="UP000554144"/>
    </source>
</evidence>
<keyword evidence="2" id="KW-1185">Reference proteome</keyword>
<proteinExistence type="predicted"/>
<dbReference type="AlphaFoldDB" id="A0A853H0J5"/>
<dbReference type="OrthoDB" id="8686971at2"/>
<accession>A0A853H0J5</accession>
<comment type="caution">
    <text evidence="1">The sequence shown here is derived from an EMBL/GenBank/DDBJ whole genome shotgun (WGS) entry which is preliminary data.</text>
</comment>
<protein>
    <submittedName>
        <fullName evidence="1">Uncharacterized protein</fullName>
    </submittedName>
</protein>
<name>A0A853H0J5_9BURK</name>
<dbReference type="Proteomes" id="UP000554144">
    <property type="component" value="Unassembled WGS sequence"/>
</dbReference>